<evidence type="ECO:0000256" key="4">
    <source>
        <dbReference type="ARBA" id="ARBA00022603"/>
    </source>
</evidence>
<dbReference type="CDD" id="cd11645">
    <property type="entry name" value="Precorrin_2_C20_MT"/>
    <property type="match status" value="1"/>
</dbReference>
<evidence type="ECO:0000256" key="3">
    <source>
        <dbReference type="ARBA" id="ARBA00022573"/>
    </source>
</evidence>
<evidence type="ECO:0000256" key="7">
    <source>
        <dbReference type="PIRNR" id="PIRNR036427"/>
    </source>
</evidence>
<keyword evidence="6" id="KW-0949">S-adenosyl-L-methionine</keyword>
<proteinExistence type="inferred from homology"/>
<keyword evidence="3" id="KW-0169">Cobalamin biosynthesis</keyword>
<dbReference type="UniPathway" id="UPA00148"/>
<dbReference type="InterPro" id="IPR000878">
    <property type="entry name" value="4pyrrol_Mease"/>
</dbReference>
<dbReference type="NCBIfam" id="TIGR01467">
    <property type="entry name" value="cobI_cbiL"/>
    <property type="match status" value="1"/>
</dbReference>
<evidence type="ECO:0000259" key="9">
    <source>
        <dbReference type="Pfam" id="PF00590"/>
    </source>
</evidence>
<dbReference type="EC" id="2.1.1.130" evidence="10"/>
<dbReference type="Gene3D" id="3.30.950.10">
    <property type="entry name" value="Methyltransferase, Cobalt-precorrin-4 Transmethylase, Domain 2"/>
    <property type="match status" value="1"/>
</dbReference>
<dbReference type="PROSITE" id="PS00840">
    <property type="entry name" value="SUMT_2"/>
    <property type="match status" value="1"/>
</dbReference>
<dbReference type="Proteomes" id="UP000253570">
    <property type="component" value="Unassembled WGS sequence"/>
</dbReference>
<dbReference type="AlphaFoldDB" id="A0A368DTJ3"/>
<dbReference type="InterPro" id="IPR014777">
    <property type="entry name" value="4pyrrole_Mease_sub1"/>
</dbReference>
<reference evidence="10 11" key="1">
    <citation type="journal article" date="2018" name="Microbiome">
        <title>Fine metagenomic profile of the Mediterranean stratified and mixed water columns revealed by assembly and recruitment.</title>
        <authorList>
            <person name="Haro-Moreno J.M."/>
            <person name="Lopez-Perez M."/>
            <person name="De La Torre J.R."/>
            <person name="Picazo A."/>
            <person name="Camacho A."/>
            <person name="Rodriguez-Valera F."/>
        </authorList>
    </citation>
    <scope>NUCLEOTIDE SEQUENCE [LARGE SCALE GENOMIC DNA]</scope>
    <source>
        <strain evidence="10">MED-G57</strain>
    </source>
</reference>
<dbReference type="Pfam" id="PF00590">
    <property type="entry name" value="TP_methylase"/>
    <property type="match status" value="1"/>
</dbReference>
<dbReference type="InterPro" id="IPR003043">
    <property type="entry name" value="Uropor_MeTrfase_CS"/>
</dbReference>
<accession>A0A368DTJ3</accession>
<dbReference type="EMBL" id="QOQD01000001">
    <property type="protein sequence ID" value="RCL74593.1"/>
    <property type="molecule type" value="Genomic_DNA"/>
</dbReference>
<feature type="domain" description="Tetrapyrrole methylase" evidence="9">
    <location>
        <begin position="4"/>
        <end position="186"/>
    </location>
</feature>
<dbReference type="PANTHER" id="PTHR43467">
    <property type="entry name" value="COBALT-PRECORRIN-2 C(20)-METHYLTRANSFERASE"/>
    <property type="match status" value="1"/>
</dbReference>
<dbReference type="PIRSF" id="PIRSF036427">
    <property type="entry name" value="Precrrn-2_mtase"/>
    <property type="match status" value="1"/>
</dbReference>
<dbReference type="GO" id="GO:0030788">
    <property type="term" value="F:precorrin-2 C20-methyltransferase activity"/>
    <property type="evidence" value="ECO:0007669"/>
    <property type="project" value="UniProtKB-EC"/>
</dbReference>
<keyword evidence="4 8" id="KW-0489">Methyltransferase</keyword>
<dbReference type="SUPFAM" id="SSF53790">
    <property type="entry name" value="Tetrapyrrole methylase"/>
    <property type="match status" value="1"/>
</dbReference>
<comment type="caution">
    <text evidence="10">The sequence shown here is derived from an EMBL/GenBank/DDBJ whole genome shotgun (WGS) entry which is preliminary data.</text>
</comment>
<evidence type="ECO:0000313" key="10">
    <source>
        <dbReference type="EMBL" id="RCL74593.1"/>
    </source>
</evidence>
<evidence type="ECO:0000256" key="1">
    <source>
        <dbReference type="ARBA" id="ARBA00004953"/>
    </source>
</evidence>
<sequence length="230" mass="25783">MVGKVYGIGVGPGDPKLLTVRAAEVIGSLDILFYPSFGKINMALNIAKPYLNNRTKKIEMKVPLSPPKDKFKAYYEYSGKIMSYLNEDKDVGVLCEGDPLFFGSFINIWHNIRDEFKVEIIPGISSVMSAFSQIDEYMAIGDDSVSIITANVINKVIKEKINSSNTTIIIKIGNKFQKINKLIATMGLSDHSIFLSNIYSERQFISKLSKIKNNPTDYFSIIIIKNNNVH</sequence>
<dbReference type="GO" id="GO:0009236">
    <property type="term" value="P:cobalamin biosynthetic process"/>
    <property type="evidence" value="ECO:0007669"/>
    <property type="project" value="UniProtKB-UniRule"/>
</dbReference>
<protein>
    <submittedName>
        <fullName evidence="10">Precorrin-2 C(20)-methyltransferase</fullName>
        <ecNumber evidence="10">2.1.1.130</ecNumber>
    </submittedName>
</protein>
<dbReference type="Gene3D" id="3.40.1010.10">
    <property type="entry name" value="Cobalt-precorrin-4 Transmethylase, Domain 1"/>
    <property type="match status" value="1"/>
</dbReference>
<keyword evidence="5 8" id="KW-0808">Transferase</keyword>
<evidence type="ECO:0000256" key="2">
    <source>
        <dbReference type="ARBA" id="ARBA00005879"/>
    </source>
</evidence>
<comment type="similarity">
    <text evidence="2 7 8">Belongs to the precorrin methyltransferase family.</text>
</comment>
<organism evidence="10 11">
    <name type="scientific">PS1 clade bacterium</name>
    <dbReference type="NCBI Taxonomy" id="2175152"/>
    <lineage>
        <taxon>Bacteria</taxon>
        <taxon>Pseudomonadati</taxon>
        <taxon>Pseudomonadota</taxon>
        <taxon>Alphaproteobacteria</taxon>
        <taxon>PS1 clade</taxon>
    </lineage>
</organism>
<dbReference type="GO" id="GO:0032259">
    <property type="term" value="P:methylation"/>
    <property type="evidence" value="ECO:0007669"/>
    <property type="project" value="UniProtKB-KW"/>
</dbReference>
<evidence type="ECO:0000313" key="11">
    <source>
        <dbReference type="Proteomes" id="UP000253570"/>
    </source>
</evidence>
<gene>
    <name evidence="10" type="primary">cobI</name>
    <name evidence="10" type="ORF">DBW71_00155</name>
</gene>
<comment type="pathway">
    <text evidence="1">Cofactor biosynthesis; adenosylcobalamin biosynthesis.</text>
</comment>
<evidence type="ECO:0000256" key="5">
    <source>
        <dbReference type="ARBA" id="ARBA00022679"/>
    </source>
</evidence>
<evidence type="ECO:0000256" key="8">
    <source>
        <dbReference type="RuleBase" id="RU003960"/>
    </source>
</evidence>
<dbReference type="InterPro" id="IPR014776">
    <property type="entry name" value="4pyrrole_Mease_sub2"/>
</dbReference>
<dbReference type="InterPro" id="IPR035996">
    <property type="entry name" value="4pyrrol_Methylase_sf"/>
</dbReference>
<name>A0A368DTJ3_9PROT</name>
<dbReference type="InterPro" id="IPR006364">
    <property type="entry name" value="CobI/CbiL/CobIJ_dom"/>
</dbReference>
<dbReference type="PANTHER" id="PTHR43467:SF2">
    <property type="entry name" value="COBALT-PRECORRIN-2 C(20)-METHYLTRANSFERASE"/>
    <property type="match status" value="1"/>
</dbReference>
<dbReference type="InterPro" id="IPR012382">
    <property type="entry name" value="CobI/CbiL"/>
</dbReference>
<evidence type="ECO:0000256" key="6">
    <source>
        <dbReference type="ARBA" id="ARBA00022691"/>
    </source>
</evidence>